<dbReference type="KEGG" id="vil:CFK37_04190"/>
<dbReference type="PROSITE" id="PS51819">
    <property type="entry name" value="VOC"/>
    <property type="match status" value="2"/>
</dbReference>
<gene>
    <name evidence="3" type="ORF">CFK37_04190</name>
</gene>
<evidence type="ECO:0000313" key="3">
    <source>
        <dbReference type="EMBL" id="ASK61430.1"/>
    </source>
</evidence>
<dbReference type="InterPro" id="IPR004360">
    <property type="entry name" value="Glyas_Fos-R_dOase_dom"/>
</dbReference>
<dbReference type="PROSITE" id="PS00934">
    <property type="entry name" value="GLYOXALASE_I_1"/>
    <property type="match status" value="1"/>
</dbReference>
<dbReference type="AlphaFoldDB" id="A0A220U053"/>
<dbReference type="InterPro" id="IPR018146">
    <property type="entry name" value="Glyoxalase_1_CS"/>
</dbReference>
<dbReference type="Proteomes" id="UP000198312">
    <property type="component" value="Chromosome"/>
</dbReference>
<name>A0A220U053_9BACI</name>
<dbReference type="InterPro" id="IPR029068">
    <property type="entry name" value="Glyas_Bleomycin-R_OHBP_Dase"/>
</dbReference>
<keyword evidence="1" id="KW-0479">Metal-binding</keyword>
<dbReference type="SUPFAM" id="SSF54593">
    <property type="entry name" value="Glyoxalase/Bleomycin resistance protein/Dihydroxybiphenyl dioxygenase"/>
    <property type="match status" value="2"/>
</dbReference>
<dbReference type="PANTHER" id="PTHR43279">
    <property type="entry name" value="CATECHOL-2,3-DIOXYGENASE"/>
    <property type="match status" value="1"/>
</dbReference>
<sequence>MRFHTKEIKHVTHIHLKVANLQRSLHFYLNVLGFRVVEEQPYLAKLAVGGITPILTIEQIKGAKPLDSRKTGLFHMAFLLPERADLAKVLRHFMHTAYPVQGASDHLVSEALYLTDPDGNGVEIYVDRDPSEWKWDGEQVEMSTLPLDANALMREVAADGWEGMPEGTIIGHIHLQVSDLKSLQDFYTNGFGFQIVNLFGEQALFLSAAGYHHHIGLNTWNSKGASIPMDDEAGLKSYAIFVPANERIGIVQRLQDLNVHVDLDGEQYLVIDPSGNCIYF</sequence>
<dbReference type="RefSeq" id="WP_089060707.1">
    <property type="nucleotide sequence ID" value="NZ_CP022315.1"/>
</dbReference>
<dbReference type="PANTHER" id="PTHR43279:SF1">
    <property type="entry name" value="CATECHOL-2,3-DIOXYGENASE"/>
    <property type="match status" value="1"/>
</dbReference>
<proteinExistence type="predicted"/>
<accession>A0A220U053</accession>
<dbReference type="InterPro" id="IPR037523">
    <property type="entry name" value="VOC_core"/>
</dbReference>
<keyword evidence="4" id="KW-1185">Reference proteome</keyword>
<dbReference type="GO" id="GO:0046872">
    <property type="term" value="F:metal ion binding"/>
    <property type="evidence" value="ECO:0007669"/>
    <property type="project" value="UniProtKB-KW"/>
</dbReference>
<organism evidence="3 4">
    <name type="scientific">Virgibacillus phasianinus</name>
    <dbReference type="NCBI Taxonomy" id="2017483"/>
    <lineage>
        <taxon>Bacteria</taxon>
        <taxon>Bacillati</taxon>
        <taxon>Bacillota</taxon>
        <taxon>Bacilli</taxon>
        <taxon>Bacillales</taxon>
        <taxon>Bacillaceae</taxon>
        <taxon>Virgibacillus</taxon>
    </lineage>
</organism>
<feature type="domain" description="VOC" evidence="2">
    <location>
        <begin position="10"/>
        <end position="127"/>
    </location>
</feature>
<dbReference type="GO" id="GO:0004462">
    <property type="term" value="F:lactoylglutathione lyase activity"/>
    <property type="evidence" value="ECO:0007669"/>
    <property type="project" value="InterPro"/>
</dbReference>
<dbReference type="Pfam" id="PF00903">
    <property type="entry name" value="Glyoxalase"/>
    <property type="match status" value="2"/>
</dbReference>
<dbReference type="EMBL" id="CP022315">
    <property type="protein sequence ID" value="ASK61430.1"/>
    <property type="molecule type" value="Genomic_DNA"/>
</dbReference>
<dbReference type="Gene3D" id="3.10.180.10">
    <property type="entry name" value="2,3-Dihydroxybiphenyl 1,2-Dioxygenase, domain 1"/>
    <property type="match status" value="2"/>
</dbReference>
<protein>
    <submittedName>
        <fullName evidence="3">Glyoxalase</fullName>
    </submittedName>
</protein>
<reference evidence="3 4" key="1">
    <citation type="submission" date="2017-07" db="EMBL/GenBank/DDBJ databases">
        <title>Virgibacillus sp. LM2416.</title>
        <authorList>
            <person name="Tak E.J."/>
            <person name="Bae J.-W."/>
        </authorList>
    </citation>
    <scope>NUCLEOTIDE SEQUENCE [LARGE SCALE GENOMIC DNA]</scope>
    <source>
        <strain evidence="3 4">LM2416</strain>
    </source>
</reference>
<feature type="domain" description="VOC" evidence="2">
    <location>
        <begin position="169"/>
        <end position="280"/>
    </location>
</feature>
<evidence type="ECO:0000256" key="1">
    <source>
        <dbReference type="ARBA" id="ARBA00022723"/>
    </source>
</evidence>
<evidence type="ECO:0000259" key="2">
    <source>
        <dbReference type="PROSITE" id="PS51819"/>
    </source>
</evidence>
<evidence type="ECO:0000313" key="4">
    <source>
        <dbReference type="Proteomes" id="UP000198312"/>
    </source>
</evidence>
<dbReference type="OrthoDB" id="9792626at2"/>